<dbReference type="GO" id="GO:0004896">
    <property type="term" value="F:cytokine receptor activity"/>
    <property type="evidence" value="ECO:0007669"/>
    <property type="project" value="TreeGrafter"/>
</dbReference>
<evidence type="ECO:0000256" key="7">
    <source>
        <dbReference type="ARBA" id="ARBA00023157"/>
    </source>
</evidence>
<comment type="subcellular location">
    <subcellularLocation>
        <location evidence="1">Membrane</location>
        <topology evidence="1">Single-pass type I membrane protein</topology>
    </subcellularLocation>
</comment>
<evidence type="ECO:0000256" key="6">
    <source>
        <dbReference type="ARBA" id="ARBA00023136"/>
    </source>
</evidence>
<evidence type="ECO:0000256" key="2">
    <source>
        <dbReference type="ARBA" id="ARBA00008280"/>
    </source>
</evidence>
<dbReference type="GO" id="GO:0009897">
    <property type="term" value="C:external side of plasma membrane"/>
    <property type="evidence" value="ECO:0007669"/>
    <property type="project" value="TreeGrafter"/>
</dbReference>
<dbReference type="PANTHER" id="PTHR23037:SF22">
    <property type="entry name" value="CYTOKINE RECEPTOR COMMON SUBUNIT BETA"/>
    <property type="match status" value="1"/>
</dbReference>
<gene>
    <name evidence="13" type="ORF">D9C73_026130</name>
</gene>
<dbReference type="InterPro" id="IPR040951">
    <property type="entry name" value="IL2RB_N1"/>
</dbReference>
<dbReference type="GO" id="GO:0016064">
    <property type="term" value="P:immunoglobulin mediated immune response"/>
    <property type="evidence" value="ECO:0007669"/>
    <property type="project" value="TreeGrafter"/>
</dbReference>
<organism evidence="13 14">
    <name type="scientific">Collichthys lucidus</name>
    <name type="common">Big head croaker</name>
    <name type="synonym">Sciaena lucida</name>
    <dbReference type="NCBI Taxonomy" id="240159"/>
    <lineage>
        <taxon>Eukaryota</taxon>
        <taxon>Metazoa</taxon>
        <taxon>Chordata</taxon>
        <taxon>Craniata</taxon>
        <taxon>Vertebrata</taxon>
        <taxon>Euteleostomi</taxon>
        <taxon>Actinopterygii</taxon>
        <taxon>Neopterygii</taxon>
        <taxon>Teleostei</taxon>
        <taxon>Neoteleostei</taxon>
        <taxon>Acanthomorphata</taxon>
        <taxon>Eupercaria</taxon>
        <taxon>Sciaenidae</taxon>
        <taxon>Collichthys</taxon>
    </lineage>
</organism>
<evidence type="ECO:0000313" key="14">
    <source>
        <dbReference type="Proteomes" id="UP000298787"/>
    </source>
</evidence>
<dbReference type="AlphaFoldDB" id="A0A4U5VTN0"/>
<feature type="region of interest" description="Disordered" evidence="10">
    <location>
        <begin position="563"/>
        <end position="582"/>
    </location>
</feature>
<dbReference type="InterPro" id="IPR036116">
    <property type="entry name" value="FN3_sf"/>
</dbReference>
<sequence length="632" mass="70404">MTSIGQKDTKPAKTQVRAVESPQVLSLSLPHYVDHGSDSNAHGYHSLGHCLRNNIFPGAPVTWRSLSMDSYISHPLTDWPADPHLCHSVVAMEILWSVYIQVVLFSVGAHSHRGLSCVNDYVNNVSCTWNGSLLAPGVNCSISGLTRARIFRDFKRISIEIIRTCKLELHGNSPPGCSFVFESEEFNSYKALPYIRMECDGMLVDSLTEYQPNDHIKMNPPGIPRVNSTVNVTWISWSAGSPRSRYIKDFRFQIQVKQKNKTWKEARDMFTHELQLELPSQQLKGHLQVRVRVRTTGNLLSQWSNWSPTASWVGPTDTATTSEDEWCLLDWTYLWRSMLSVGLILVIIVVIYRSCMSRRFHNKKPVPDPSKYFHTLHSLHGGNLKKWLNPLSAPASFFTAQPCDHISPVELCEGSDVAPSTSPSSSSTTTLLQFKFYPLGSSDTSRVADNSSSSSSSCFSNMGYFLSSSSGSSAQTDPNPAYFTYHDDIHNLHNNLHLTLCPSFTNFPIYESLKKEPQSPDSGFGIGKEDEDKMVVNVKEEEVNQQTSPLVVLPLCPPPWTCPPSSPPLPPPNTPGLTQVSTDSQQVDTPINYAAWPMAGAMCRSSSMPVETCKTGYLTLKELQTTFSNKSI</sequence>
<dbReference type="Proteomes" id="UP000298787">
    <property type="component" value="Chromosome 23"/>
</dbReference>
<evidence type="ECO:0000256" key="8">
    <source>
        <dbReference type="ARBA" id="ARBA00023170"/>
    </source>
</evidence>
<keyword evidence="8 13" id="KW-0675">Receptor</keyword>
<evidence type="ECO:0000256" key="4">
    <source>
        <dbReference type="ARBA" id="ARBA00022729"/>
    </source>
</evidence>
<dbReference type="Gene3D" id="2.60.40.10">
    <property type="entry name" value="Immunoglobulins"/>
    <property type="match status" value="2"/>
</dbReference>
<evidence type="ECO:0000313" key="13">
    <source>
        <dbReference type="EMBL" id="TKS91671.1"/>
    </source>
</evidence>
<accession>A0A4U5VTN0</accession>
<evidence type="ECO:0000259" key="12">
    <source>
        <dbReference type="PROSITE" id="PS50853"/>
    </source>
</evidence>
<dbReference type="PROSITE" id="PS50853">
    <property type="entry name" value="FN3"/>
    <property type="match status" value="1"/>
</dbReference>
<proteinExistence type="inferred from homology"/>
<dbReference type="InterPro" id="IPR003961">
    <property type="entry name" value="FN3_dom"/>
</dbReference>
<keyword evidence="9" id="KW-0325">Glycoprotein</keyword>
<dbReference type="EMBL" id="CM014100">
    <property type="protein sequence ID" value="TKS91671.1"/>
    <property type="molecule type" value="Genomic_DNA"/>
</dbReference>
<evidence type="ECO:0000256" key="10">
    <source>
        <dbReference type="SAM" id="MobiDB-lite"/>
    </source>
</evidence>
<dbReference type="PANTHER" id="PTHR23037">
    <property type="entry name" value="CYTOKINE RECEPTOR"/>
    <property type="match status" value="1"/>
</dbReference>
<keyword evidence="14" id="KW-1185">Reference proteome</keyword>
<keyword evidence="5 11" id="KW-1133">Transmembrane helix</keyword>
<evidence type="ECO:0000256" key="5">
    <source>
        <dbReference type="ARBA" id="ARBA00022989"/>
    </source>
</evidence>
<keyword evidence="6 11" id="KW-0472">Membrane</keyword>
<feature type="transmembrane region" description="Helical" evidence="11">
    <location>
        <begin position="333"/>
        <end position="352"/>
    </location>
</feature>
<comment type="similarity">
    <text evidence="2">Belongs to the type I cytokine receptor family. Type 4 subfamily.</text>
</comment>
<feature type="compositionally biased region" description="Pro residues" evidence="10">
    <location>
        <begin position="563"/>
        <end position="574"/>
    </location>
</feature>
<dbReference type="Pfam" id="PF18707">
    <property type="entry name" value="IL2RB_N1"/>
    <property type="match status" value="1"/>
</dbReference>
<evidence type="ECO:0000256" key="3">
    <source>
        <dbReference type="ARBA" id="ARBA00022692"/>
    </source>
</evidence>
<reference evidence="13 14" key="1">
    <citation type="submission" date="2019-01" db="EMBL/GenBank/DDBJ databases">
        <title>Genome Assembly of Collichthys lucidus.</title>
        <authorList>
            <person name="Cai M."/>
            <person name="Xiao S."/>
        </authorList>
    </citation>
    <scope>NUCLEOTIDE SEQUENCE [LARGE SCALE GENOMIC DNA]</scope>
    <source>
        <strain evidence="13">JT15FE1705JMU</strain>
        <tissue evidence="13">Muscle</tissue>
    </source>
</reference>
<evidence type="ECO:0000256" key="9">
    <source>
        <dbReference type="ARBA" id="ARBA00023180"/>
    </source>
</evidence>
<evidence type="ECO:0000256" key="1">
    <source>
        <dbReference type="ARBA" id="ARBA00004479"/>
    </source>
</evidence>
<dbReference type="InterPro" id="IPR013783">
    <property type="entry name" value="Ig-like_fold"/>
</dbReference>
<feature type="domain" description="Fibronectin type-III" evidence="12">
    <location>
        <begin position="220"/>
        <end position="316"/>
    </location>
</feature>
<protein>
    <submittedName>
        <fullName evidence="13">Interleukin-2 receptor subunit beta</fullName>
    </submittedName>
</protein>
<keyword evidence="7" id="KW-1015">Disulfide bond</keyword>
<keyword evidence="3 11" id="KW-0812">Transmembrane</keyword>
<name>A0A4U5VTN0_COLLU</name>
<evidence type="ECO:0000256" key="11">
    <source>
        <dbReference type="SAM" id="Phobius"/>
    </source>
</evidence>
<keyword evidence="4" id="KW-0732">Signal</keyword>
<dbReference type="SUPFAM" id="SSF49265">
    <property type="entry name" value="Fibronectin type III"/>
    <property type="match status" value="1"/>
</dbReference>
<dbReference type="STRING" id="240159.A0A4U5VTN0"/>